<evidence type="ECO:0000313" key="1">
    <source>
        <dbReference type="EMBL" id="MDR6783773.1"/>
    </source>
</evidence>
<dbReference type="Proteomes" id="UP001246858">
    <property type="component" value="Unassembled WGS sequence"/>
</dbReference>
<evidence type="ECO:0000313" key="2">
    <source>
        <dbReference type="Proteomes" id="UP001246858"/>
    </source>
</evidence>
<proteinExistence type="predicted"/>
<protein>
    <submittedName>
        <fullName evidence="1">Transcriptional regulator with XRE-family HTH domain</fullName>
    </submittedName>
</protein>
<dbReference type="EMBL" id="JAVDTF010000002">
    <property type="protein sequence ID" value="MDR6783773.1"/>
    <property type="molecule type" value="Genomic_DNA"/>
</dbReference>
<gene>
    <name evidence="1" type="ORF">J2X78_002338</name>
</gene>
<name>A0ACC6KXD3_9SPHI</name>
<accession>A0ACC6KXD3</accession>
<sequence length="75" mass="8704">MEEIKFMKLTIGEKIALLRREKGKTQDDLARHLDVSLPKYISMEDDFLYPSDLQIAKIGELYGMSYDQVISYGED</sequence>
<comment type="caution">
    <text evidence="1">The sequence shown here is derived from an EMBL/GenBank/DDBJ whole genome shotgun (WGS) entry which is preliminary data.</text>
</comment>
<organism evidence="1 2">
    <name type="scientific">Pedobacter africanus</name>
    <dbReference type="NCBI Taxonomy" id="151894"/>
    <lineage>
        <taxon>Bacteria</taxon>
        <taxon>Pseudomonadati</taxon>
        <taxon>Bacteroidota</taxon>
        <taxon>Sphingobacteriia</taxon>
        <taxon>Sphingobacteriales</taxon>
        <taxon>Sphingobacteriaceae</taxon>
        <taxon>Pedobacter</taxon>
    </lineage>
</organism>
<keyword evidence="2" id="KW-1185">Reference proteome</keyword>
<reference evidence="1" key="1">
    <citation type="submission" date="2023-07" db="EMBL/GenBank/DDBJ databases">
        <title>Sorghum-associated microbial communities from plants grown in Nebraska, USA.</title>
        <authorList>
            <person name="Schachtman D."/>
        </authorList>
    </citation>
    <scope>NUCLEOTIDE SEQUENCE</scope>
    <source>
        <strain evidence="1">2697</strain>
    </source>
</reference>